<evidence type="ECO:0000256" key="4">
    <source>
        <dbReference type="PIRSR" id="PIRSR625650-3"/>
    </source>
</evidence>
<evidence type="ECO:0000313" key="10">
    <source>
        <dbReference type="WBParaSite" id="HPBE_0000121101-mRNA-1"/>
    </source>
</evidence>
<dbReference type="InterPro" id="IPR025650">
    <property type="entry name" value="Alkyl-DHAP_Synthase"/>
</dbReference>
<feature type="binding site" evidence="4">
    <location>
        <begin position="196"/>
        <end position="199"/>
    </location>
    <ligand>
        <name>FAD</name>
        <dbReference type="ChEBI" id="CHEBI:57692"/>
    </ligand>
</feature>
<sequence length="373" mass="41884">MSGHVMPHFRHWFQENLGVSLDYQTPSQTINDIEIPPPVENDEIHGELIRANISFSNAPRMRLMRGHGHTVHDIIHLRHGKFPRLPDLIVWPRSEQDVLKIIDLAMSTNCAIIPIGGGTSVSNALECPEYEKRAVISMDMALMDKIIWIDKENLTCRAQAGIVGQKLERQLNEKGFTCGHEPDSIEFSTLGGWVSTRASGMKKNKYGNIEDLVVHLNFATAKGMIQKQCQVPRISSGPDLHHIIMGSEGTLGVVTEVTIKIFPIPEVKRFGSLVFPDFEHGVAFFREVAKQRIQPASLRLVDNVQFIMGQALKVATNSYWAALKSSLGKMYITKWKGFHVSSSSLYLFIYLFVRQSMVMGIERPHVCGILVVI</sequence>
<dbReference type="PANTHER" id="PTHR46568">
    <property type="entry name" value="ALKYLDIHYDROXYACETONEPHOSPHATE SYNTHASE, PEROXISOMAL"/>
    <property type="match status" value="1"/>
</dbReference>
<dbReference type="EMBL" id="UZAH01001228">
    <property type="protein sequence ID" value="VDO19594.1"/>
    <property type="molecule type" value="Genomic_DNA"/>
</dbReference>
<keyword evidence="6" id="KW-0808">Transferase</keyword>
<feature type="domain" description="FAD-binding PCMH-type" evidence="7">
    <location>
        <begin position="82"/>
        <end position="264"/>
    </location>
</feature>
<keyword evidence="4 6" id="KW-0274">FAD</keyword>
<dbReference type="Pfam" id="PF02913">
    <property type="entry name" value="FAD-oxidase_C"/>
    <property type="match status" value="1"/>
</dbReference>
<dbReference type="Gene3D" id="3.30.70.3450">
    <property type="match status" value="1"/>
</dbReference>
<dbReference type="Gene3D" id="3.30.160.650">
    <property type="match status" value="1"/>
</dbReference>
<dbReference type="PROSITE" id="PS51387">
    <property type="entry name" value="FAD_PCMH"/>
    <property type="match status" value="1"/>
</dbReference>
<dbReference type="GO" id="GO:0005777">
    <property type="term" value="C:peroxisome"/>
    <property type="evidence" value="ECO:0007669"/>
    <property type="project" value="UniProtKB-SubCell"/>
</dbReference>
<dbReference type="EC" id="2.5.1.26" evidence="3 6"/>
<accession>A0A183F4W9</accession>
<evidence type="ECO:0000313" key="9">
    <source>
        <dbReference type="Proteomes" id="UP000050761"/>
    </source>
</evidence>
<dbReference type="InterPro" id="IPR016166">
    <property type="entry name" value="FAD-bd_PCMH"/>
</dbReference>
<keyword evidence="6" id="KW-0444">Lipid biosynthesis</keyword>
<keyword evidence="6" id="KW-0443">Lipid metabolism</keyword>
<keyword evidence="9" id="KW-1185">Reference proteome</keyword>
<comment type="subunit">
    <text evidence="6">Homodimer.</text>
</comment>
<evidence type="ECO:0000256" key="1">
    <source>
        <dbReference type="ARBA" id="ARBA00004670"/>
    </source>
</evidence>
<dbReference type="GO" id="GO:0008609">
    <property type="term" value="F:alkylglycerone-phosphate synthase activity"/>
    <property type="evidence" value="ECO:0007669"/>
    <property type="project" value="UniProtKB-EC"/>
</dbReference>
<dbReference type="InterPro" id="IPR006094">
    <property type="entry name" value="Oxid_FAD_bind_N"/>
</dbReference>
<feature type="binding site" evidence="4">
    <location>
        <begin position="114"/>
        <end position="120"/>
    </location>
    <ligand>
        <name>FAD</name>
        <dbReference type="ChEBI" id="CHEBI:57692"/>
    </ligand>
</feature>
<reference evidence="8 9" key="1">
    <citation type="submission" date="2018-11" db="EMBL/GenBank/DDBJ databases">
        <authorList>
            <consortium name="Pathogen Informatics"/>
        </authorList>
    </citation>
    <scope>NUCLEOTIDE SEQUENCE [LARGE SCALE GENOMIC DNA]</scope>
</reference>
<dbReference type="Gene3D" id="3.30.465.10">
    <property type="match status" value="1"/>
</dbReference>
<dbReference type="UniPathway" id="UPA00781"/>
<dbReference type="InterPro" id="IPR016169">
    <property type="entry name" value="FAD-bd_PCMH_sub2"/>
</dbReference>
<keyword evidence="6" id="KW-0576">Peroxisome</keyword>
<comment type="subcellular location">
    <subcellularLocation>
        <location evidence="6">Peroxisome</location>
    </subcellularLocation>
</comment>
<comment type="function">
    <text evidence="6">Catalyzes the exchange of an acyl for a long-chain alkyl group and the formation of the ether bond in the biosynthesis of ether phospholipids.</text>
</comment>
<dbReference type="PANTHER" id="PTHR46568:SF1">
    <property type="entry name" value="ALKYLDIHYDROXYACETONEPHOSPHATE SYNTHASE, PEROXISOMAL"/>
    <property type="match status" value="1"/>
</dbReference>
<evidence type="ECO:0000259" key="7">
    <source>
        <dbReference type="PROSITE" id="PS51387"/>
    </source>
</evidence>
<dbReference type="OrthoDB" id="7786253at2759"/>
<feature type="site" description="Important for enzyme activity" evidence="5">
    <location>
        <position position="299"/>
    </location>
</feature>
<feature type="binding site" evidence="4">
    <location>
        <begin position="248"/>
        <end position="254"/>
    </location>
    <ligand>
        <name>FAD</name>
        <dbReference type="ChEBI" id="CHEBI:57692"/>
    </ligand>
</feature>
<comment type="similarity">
    <text evidence="2 6">Belongs to the FAD-binding oxidoreductase/transferase type 4 family.</text>
</comment>
<organism evidence="9 10">
    <name type="scientific">Heligmosomoides polygyrus</name>
    <name type="common">Parasitic roundworm</name>
    <dbReference type="NCBI Taxonomy" id="6339"/>
    <lineage>
        <taxon>Eukaryota</taxon>
        <taxon>Metazoa</taxon>
        <taxon>Ecdysozoa</taxon>
        <taxon>Nematoda</taxon>
        <taxon>Chromadorea</taxon>
        <taxon>Rhabditida</taxon>
        <taxon>Rhabditina</taxon>
        <taxon>Rhabditomorpha</taxon>
        <taxon>Strongyloidea</taxon>
        <taxon>Heligmosomidae</taxon>
        <taxon>Heligmosomoides</taxon>
    </lineage>
</organism>
<comment type="catalytic activity">
    <reaction evidence="6">
        <text>a long chain fatty alcohol + a 1-acylglycerone 3-phosphate = a 1-O-alkylglycerone 3-phosphate + a long-chain fatty acid + H(+)</text>
        <dbReference type="Rhea" id="RHEA:36171"/>
        <dbReference type="ChEBI" id="CHEBI:15378"/>
        <dbReference type="ChEBI" id="CHEBI:17135"/>
        <dbReference type="ChEBI" id="CHEBI:57534"/>
        <dbReference type="ChEBI" id="CHEBI:57560"/>
        <dbReference type="ChEBI" id="CHEBI:73315"/>
        <dbReference type="EC" id="2.5.1.26"/>
    </reaction>
</comment>
<comment type="pathway">
    <text evidence="1 6">Glycerolipid metabolism; ether lipid biosynthesis.</text>
</comment>
<dbReference type="SUPFAM" id="SSF56176">
    <property type="entry name" value="FAD-binding/transporter-associated domain-like"/>
    <property type="match status" value="1"/>
</dbReference>
<dbReference type="InterPro" id="IPR016167">
    <property type="entry name" value="FAD-bd_PCMH_sub1"/>
</dbReference>
<dbReference type="GO" id="GO:0071949">
    <property type="term" value="F:FAD binding"/>
    <property type="evidence" value="ECO:0007669"/>
    <property type="project" value="InterPro"/>
</dbReference>
<dbReference type="WBParaSite" id="HPBE_0000121101-mRNA-1">
    <property type="protein sequence ID" value="HPBE_0000121101-mRNA-1"/>
    <property type="gene ID" value="HPBE_0000121101"/>
</dbReference>
<evidence type="ECO:0000256" key="6">
    <source>
        <dbReference type="RuleBase" id="RU363113"/>
    </source>
</evidence>
<feature type="binding site" evidence="4">
    <location>
        <begin position="183"/>
        <end position="189"/>
    </location>
    <ligand>
        <name>FAD</name>
        <dbReference type="ChEBI" id="CHEBI:57692"/>
    </ligand>
</feature>
<evidence type="ECO:0000313" key="8">
    <source>
        <dbReference type="EMBL" id="VDO19594.1"/>
    </source>
</evidence>
<dbReference type="AlphaFoldDB" id="A0A183F4W9"/>
<proteinExistence type="inferred from homology"/>
<dbReference type="Gene3D" id="3.30.43.10">
    <property type="entry name" value="Uridine Diphospho-n-acetylenolpyruvylglucosamine Reductase, domain 2"/>
    <property type="match status" value="1"/>
</dbReference>
<comment type="cofactor">
    <cofactor evidence="4 6">
        <name>FAD</name>
        <dbReference type="ChEBI" id="CHEBI:57692"/>
    </cofactor>
</comment>
<dbReference type="InterPro" id="IPR004113">
    <property type="entry name" value="FAD-bd_oxidored_4_C"/>
</dbReference>
<keyword evidence="6" id="KW-0285">Flavoprotein</keyword>
<reference evidence="10" key="2">
    <citation type="submission" date="2019-09" db="UniProtKB">
        <authorList>
            <consortium name="WormBaseParasite"/>
        </authorList>
    </citation>
    <scope>IDENTIFICATION</scope>
</reference>
<evidence type="ECO:0000256" key="5">
    <source>
        <dbReference type="PIRSR" id="PIRSR625650-4"/>
    </source>
</evidence>
<evidence type="ECO:0000256" key="2">
    <source>
        <dbReference type="ARBA" id="ARBA00008000"/>
    </source>
</evidence>
<name>A0A183F4W9_HELPZ</name>
<protein>
    <recommendedName>
        <fullName evidence="3 6">Alkylglycerone-phosphate synthase</fullName>
        <shortName evidence="6">Alkyl-DHAP synthase</shortName>
        <ecNumber evidence="3 6">2.5.1.26</ecNumber>
    </recommendedName>
</protein>
<evidence type="ECO:0000256" key="3">
    <source>
        <dbReference type="ARBA" id="ARBA00012385"/>
    </source>
</evidence>
<dbReference type="Proteomes" id="UP000050761">
    <property type="component" value="Unassembled WGS sequence"/>
</dbReference>
<accession>A0A3P7U5M3</accession>
<dbReference type="Pfam" id="PF01565">
    <property type="entry name" value="FAD_binding_4"/>
    <property type="match status" value="1"/>
</dbReference>
<gene>
    <name evidence="8" type="ORF">HPBE_LOCUS1212</name>
</gene>
<dbReference type="InterPro" id="IPR036318">
    <property type="entry name" value="FAD-bd_PCMH-like_sf"/>
</dbReference>
<dbReference type="GO" id="GO:0008611">
    <property type="term" value="P:ether lipid biosynthetic process"/>
    <property type="evidence" value="ECO:0007669"/>
    <property type="project" value="UniProtKB-UniPathway"/>
</dbReference>